<feature type="domain" description="Glycosyl hydrolase family 95 catalytic" evidence="3">
    <location>
        <begin position="314"/>
        <end position="719"/>
    </location>
</feature>
<dbReference type="InterPro" id="IPR008928">
    <property type="entry name" value="6-hairpin_glycosidase_sf"/>
</dbReference>
<protein>
    <submittedName>
        <fullName evidence="4">Lectin</fullName>
    </submittedName>
</protein>
<dbReference type="AlphaFoldDB" id="A0A916XID2"/>
<accession>A0A916XID2</accession>
<dbReference type="Pfam" id="PF14498">
    <property type="entry name" value="Glyco_hyd_65N_2"/>
    <property type="match status" value="1"/>
</dbReference>
<proteinExistence type="predicted"/>
<dbReference type="InterPro" id="IPR013780">
    <property type="entry name" value="Glyco_hydro_b"/>
</dbReference>
<dbReference type="GO" id="GO:0005975">
    <property type="term" value="P:carbohydrate metabolic process"/>
    <property type="evidence" value="ECO:0007669"/>
    <property type="project" value="InterPro"/>
</dbReference>
<evidence type="ECO:0000313" key="5">
    <source>
        <dbReference type="Proteomes" id="UP000651668"/>
    </source>
</evidence>
<evidence type="ECO:0000259" key="3">
    <source>
        <dbReference type="Pfam" id="PF22124"/>
    </source>
</evidence>
<dbReference type="PANTHER" id="PTHR31084">
    <property type="entry name" value="ALPHA-L-FUCOSIDASE 2"/>
    <property type="match status" value="1"/>
</dbReference>
<dbReference type="InterPro" id="IPR016518">
    <property type="entry name" value="Alpha-L-fucosidase"/>
</dbReference>
<dbReference type="Proteomes" id="UP000651668">
    <property type="component" value="Unassembled WGS sequence"/>
</dbReference>
<feature type="domain" description="Alpha fucosidase A-like C-terminal" evidence="2">
    <location>
        <begin position="725"/>
        <end position="785"/>
    </location>
</feature>
<evidence type="ECO:0000259" key="2">
    <source>
        <dbReference type="Pfam" id="PF21307"/>
    </source>
</evidence>
<dbReference type="Gene3D" id="2.70.98.50">
    <property type="entry name" value="putative glycoside hydrolase family protein from bacillus halodurans"/>
    <property type="match status" value="1"/>
</dbReference>
<dbReference type="EMBL" id="BMIL01000013">
    <property type="protein sequence ID" value="GGC75416.1"/>
    <property type="molecule type" value="Genomic_DNA"/>
</dbReference>
<dbReference type="InterPro" id="IPR049053">
    <property type="entry name" value="AFCA-like_C"/>
</dbReference>
<dbReference type="SUPFAM" id="SSF48208">
    <property type="entry name" value="Six-hairpin glycosidases"/>
    <property type="match status" value="1"/>
</dbReference>
<dbReference type="Pfam" id="PF21307">
    <property type="entry name" value="Glyco_hydro_95_C"/>
    <property type="match status" value="1"/>
</dbReference>
<organism evidence="4 5">
    <name type="scientific">Pedobacter quisquiliarum</name>
    <dbReference type="NCBI Taxonomy" id="1834438"/>
    <lineage>
        <taxon>Bacteria</taxon>
        <taxon>Pseudomonadati</taxon>
        <taxon>Bacteroidota</taxon>
        <taxon>Sphingobacteriia</taxon>
        <taxon>Sphingobacteriales</taxon>
        <taxon>Sphingobacteriaceae</taxon>
        <taxon>Pedobacter</taxon>
    </lineage>
</organism>
<evidence type="ECO:0000313" key="4">
    <source>
        <dbReference type="EMBL" id="GGC75416.1"/>
    </source>
</evidence>
<dbReference type="InterPro" id="IPR054363">
    <property type="entry name" value="GH95_cat"/>
</dbReference>
<dbReference type="Gene3D" id="1.50.10.10">
    <property type="match status" value="1"/>
</dbReference>
<feature type="domain" description="Glycosyl hydrolase family 95 N-terminal" evidence="1">
    <location>
        <begin position="52"/>
        <end position="290"/>
    </location>
</feature>
<name>A0A916XID2_9SPHI</name>
<dbReference type="Pfam" id="PF22124">
    <property type="entry name" value="Glyco_hydro_95_cat"/>
    <property type="match status" value="1"/>
</dbReference>
<dbReference type="PANTHER" id="PTHR31084:SF0">
    <property type="entry name" value="ALPHA-L-FUCOSIDASE 2"/>
    <property type="match status" value="1"/>
</dbReference>
<dbReference type="Gene3D" id="2.60.40.1180">
    <property type="entry name" value="Golgi alpha-mannosidase II"/>
    <property type="match status" value="1"/>
</dbReference>
<dbReference type="InterPro" id="IPR012341">
    <property type="entry name" value="6hp_glycosidase-like_sf"/>
</dbReference>
<dbReference type="GO" id="GO:0004560">
    <property type="term" value="F:alpha-L-fucosidase activity"/>
    <property type="evidence" value="ECO:0007669"/>
    <property type="project" value="InterPro"/>
</dbReference>
<sequence>MLDIFTFDTLSQVPDMKFRLLLFFTLLTPFTIVHAQTTPSFRTPSRGFVSLEPAPHWSHALLTGNGTMGALVMGQPHEETLIFSQADLYIPLNEPKPPINQASRLTEIRKLLLEGNGEAAAKIPVDQRNKEGFNIGRDPFIPAFDMQLSQTAAKISRYQRSVNFETGEAMVTWTDDNGTFERRVFVSRADSIIVVSIKGDAKINMGIDFAQRSIQPDQADFVKAGIATVKPAAEAGYLTYQSEFKNHFKDGLQGYEGVGRLILKGGKSEVKGTRLQITDADEVLMLIQIKPSTNWKASQLESIKTRLNAINSTYTELRDRHAAIHNKLFSRSKLTLHADPASMQLNTEALLLQAKDSVPAALIEKVYDAGRYNIISAMGTNPPNLQGIWSGTWTAPWSADFTHDGNLPSAIASVLSSNMPELMDAYFRYMESKLPTFRENAKMLYGAAGIHIPAHTSNNGLDTDFGDIWCLTYWTGAAGWAADFFYDYYQYTQNREFLKTRAYPFMKEAAAFYESFLVVGEDGKYVFNPSYSPENNPGNAKSQAVINATMDVMIARQLLSNCIAAAKTLSLDAPKVKVWSEMLSKMPKYEVATDGTLREWLWPRLEENMPHRHVSQLYSLYNKADADIISNPALLAAVNKTIEGKMNFREAEGGGEMSFGLVQLGLSAAHIGNAEKAKTAVDFLASKYWSTGMGSFHNVAELFNTDISGGLPAVILEMLVYAEPDMIKLLPALPAAWNKGKLEGALLRGNVQLKNLEWAGKQIKVTLKSGVRRTLTLVMPAEVESLKINGFTVSPYRIKDRKFQLNLLQTRDMDLEIMLK</sequence>
<evidence type="ECO:0000259" key="1">
    <source>
        <dbReference type="Pfam" id="PF14498"/>
    </source>
</evidence>
<gene>
    <name evidence="4" type="ORF">GCM10011387_31400</name>
</gene>
<keyword evidence="5" id="KW-1185">Reference proteome</keyword>
<dbReference type="InterPro" id="IPR027414">
    <property type="entry name" value="GH95_N_dom"/>
</dbReference>
<reference evidence="4" key="1">
    <citation type="journal article" date="2014" name="Int. J. Syst. Evol. Microbiol.">
        <title>Complete genome sequence of Corynebacterium casei LMG S-19264T (=DSM 44701T), isolated from a smear-ripened cheese.</title>
        <authorList>
            <consortium name="US DOE Joint Genome Institute (JGI-PGF)"/>
            <person name="Walter F."/>
            <person name="Albersmeier A."/>
            <person name="Kalinowski J."/>
            <person name="Ruckert C."/>
        </authorList>
    </citation>
    <scope>NUCLEOTIDE SEQUENCE</scope>
    <source>
        <strain evidence="4">CGMCC 1.15343</strain>
    </source>
</reference>
<reference evidence="4" key="2">
    <citation type="submission" date="2020-09" db="EMBL/GenBank/DDBJ databases">
        <authorList>
            <person name="Sun Q."/>
            <person name="Zhou Y."/>
        </authorList>
    </citation>
    <scope>NUCLEOTIDE SEQUENCE</scope>
    <source>
        <strain evidence="4">CGMCC 1.15343</strain>
    </source>
</reference>
<dbReference type="PIRSF" id="PIRSF007663">
    <property type="entry name" value="UCP007663"/>
    <property type="match status" value="1"/>
</dbReference>
<comment type="caution">
    <text evidence="4">The sequence shown here is derived from an EMBL/GenBank/DDBJ whole genome shotgun (WGS) entry which is preliminary data.</text>
</comment>